<dbReference type="Pfam" id="PF12762">
    <property type="entry name" value="DDE_Tnp_IS1595"/>
    <property type="match status" value="1"/>
</dbReference>
<name>A0AB34YWF1_9HYPH</name>
<sequence length="135" mass="15433">MSDETKTFMAIGESFAIHETVNHSSREYARGPVHVNPVEGFNARVRRTLAGVFRNISPQLADLYFHEMRFRWSQRIVSGQVMRKNRSGKQSLKTLWSRVPPALQLLQVFRSATGRQMRRSPRGGIIIKSSMVVFG</sequence>
<comment type="caution">
    <text evidence="2">The sequence shown here is derived from an EMBL/GenBank/DDBJ whole genome shotgun (WGS) entry which is preliminary data.</text>
</comment>
<keyword evidence="3" id="KW-1185">Reference proteome</keyword>
<protein>
    <recommendedName>
        <fullName evidence="1">ISXO2-like transposase domain-containing protein</fullName>
    </recommendedName>
</protein>
<dbReference type="InterPro" id="IPR024445">
    <property type="entry name" value="Tnp_ISXO2-like"/>
</dbReference>
<evidence type="ECO:0000313" key="3">
    <source>
        <dbReference type="Proteomes" id="UP000553980"/>
    </source>
</evidence>
<dbReference type="Proteomes" id="UP000553980">
    <property type="component" value="Unassembled WGS sequence"/>
</dbReference>
<organism evidence="2 3">
    <name type="scientific">Brucella pecoris</name>
    <dbReference type="NCBI Taxonomy" id="867683"/>
    <lineage>
        <taxon>Bacteria</taxon>
        <taxon>Pseudomonadati</taxon>
        <taxon>Pseudomonadota</taxon>
        <taxon>Alphaproteobacteria</taxon>
        <taxon>Hyphomicrobiales</taxon>
        <taxon>Brucellaceae</taxon>
        <taxon>Brucella/Ochrobactrum group</taxon>
        <taxon>Brucella</taxon>
    </lineage>
</organism>
<gene>
    <name evidence="2" type="ORF">GGQ79_004190</name>
</gene>
<proteinExistence type="predicted"/>
<reference evidence="2 3" key="1">
    <citation type="submission" date="2020-08" db="EMBL/GenBank/DDBJ databases">
        <title>Genomic Encyclopedia of Type Strains, Phase IV (KMG-IV): sequencing the most valuable type-strain genomes for metagenomic binning, comparative biology and taxonomic classification.</title>
        <authorList>
            <person name="Goeker M."/>
        </authorList>
    </citation>
    <scope>NUCLEOTIDE SEQUENCE [LARGE SCALE GENOMIC DNA]</scope>
    <source>
        <strain evidence="2 3">DSM 23868</strain>
    </source>
</reference>
<evidence type="ECO:0000259" key="1">
    <source>
        <dbReference type="Pfam" id="PF12762"/>
    </source>
</evidence>
<accession>A0AB34YWF1</accession>
<dbReference type="AlphaFoldDB" id="A0AB34YWF1"/>
<feature type="domain" description="ISXO2-like transposase" evidence="1">
    <location>
        <begin position="1"/>
        <end position="72"/>
    </location>
</feature>
<evidence type="ECO:0000313" key="2">
    <source>
        <dbReference type="EMBL" id="MBB4095638.1"/>
    </source>
</evidence>
<dbReference type="EMBL" id="JACIEX010000012">
    <property type="protein sequence ID" value="MBB4095638.1"/>
    <property type="molecule type" value="Genomic_DNA"/>
</dbReference>